<comment type="caution">
    <text evidence="3">The sequence shown here is derived from an EMBL/GenBank/DDBJ whole genome shotgun (WGS) entry which is preliminary data.</text>
</comment>
<dbReference type="PATRIC" id="fig|33051.5.peg.3169"/>
<dbReference type="Pfam" id="PF04480">
    <property type="entry name" value="DUF559"/>
    <property type="match status" value="1"/>
</dbReference>
<dbReference type="SUPFAM" id="SSF52980">
    <property type="entry name" value="Restriction endonuclease-like"/>
    <property type="match status" value="1"/>
</dbReference>
<dbReference type="RefSeq" id="WP_058716986.1">
    <property type="nucleotide sequence ID" value="NZ_LDTC01000071.1"/>
</dbReference>
<dbReference type="EMBL" id="LDTC01000071">
    <property type="protein sequence ID" value="KTW12547.1"/>
    <property type="molecule type" value="Genomic_DNA"/>
</dbReference>
<dbReference type="PANTHER" id="PTHR38590">
    <property type="entry name" value="BLL0828 PROTEIN"/>
    <property type="match status" value="1"/>
</dbReference>
<protein>
    <recommendedName>
        <fullName evidence="2">DUF559 domain-containing protein</fullName>
    </recommendedName>
</protein>
<organism evidence="3 4">
    <name type="scientific">Sphingomonas sanguinis</name>
    <dbReference type="NCBI Taxonomy" id="33051"/>
    <lineage>
        <taxon>Bacteria</taxon>
        <taxon>Pseudomonadati</taxon>
        <taxon>Pseudomonadota</taxon>
        <taxon>Alphaproteobacteria</taxon>
        <taxon>Sphingomonadales</taxon>
        <taxon>Sphingomonadaceae</taxon>
        <taxon>Sphingomonas</taxon>
    </lineage>
</organism>
<dbReference type="InterPro" id="IPR007569">
    <property type="entry name" value="DUF559"/>
</dbReference>
<proteinExistence type="predicted"/>
<dbReference type="InterPro" id="IPR047216">
    <property type="entry name" value="Endonuclease_DUF559_bact"/>
</dbReference>
<sequence length="142" mass="16100">MRSYDNHHSGTVQRARQLRRDASEPERHLLRALRNTYPHLKWRHQTPLGPFFADMLCFSEKLVIEVDGDTHAVAGGYDASREDFMAREGYRTIRVTNTEVMTNLEGVIAQISFSLRKKEAARAAQPRGKDEGSSSKKKGGVE</sequence>
<feature type="region of interest" description="Disordered" evidence="1">
    <location>
        <begin position="1"/>
        <end position="23"/>
    </location>
</feature>
<reference evidence="3 4" key="1">
    <citation type="journal article" date="2016" name="Front. Microbiol.">
        <title>Genomic Resource of Rice Seed Associated Bacteria.</title>
        <authorList>
            <person name="Midha S."/>
            <person name="Bansal K."/>
            <person name="Sharma S."/>
            <person name="Kumar N."/>
            <person name="Patil P.P."/>
            <person name="Chaudhry V."/>
            <person name="Patil P.B."/>
        </authorList>
    </citation>
    <scope>NUCLEOTIDE SEQUENCE [LARGE SCALE GENOMIC DNA]</scope>
    <source>
        <strain evidence="3 4">NS258</strain>
    </source>
</reference>
<dbReference type="InterPro" id="IPR011335">
    <property type="entry name" value="Restrct_endonuc-II-like"/>
</dbReference>
<feature type="domain" description="DUF559" evidence="2">
    <location>
        <begin position="12"/>
        <end position="114"/>
    </location>
</feature>
<evidence type="ECO:0000259" key="2">
    <source>
        <dbReference type="Pfam" id="PF04480"/>
    </source>
</evidence>
<dbReference type="CDD" id="cd01038">
    <property type="entry name" value="Endonuclease_DUF559"/>
    <property type="match status" value="1"/>
</dbReference>
<dbReference type="PANTHER" id="PTHR38590:SF1">
    <property type="entry name" value="BLL0828 PROTEIN"/>
    <property type="match status" value="1"/>
</dbReference>
<accession>A0A147J7Z3</accession>
<evidence type="ECO:0000256" key="1">
    <source>
        <dbReference type="SAM" id="MobiDB-lite"/>
    </source>
</evidence>
<evidence type="ECO:0000313" key="3">
    <source>
        <dbReference type="EMBL" id="KTW12547.1"/>
    </source>
</evidence>
<name>A0A147J7Z3_9SPHN</name>
<gene>
    <name evidence="3" type="ORF">NS258_10245</name>
</gene>
<dbReference type="Proteomes" id="UP000074410">
    <property type="component" value="Unassembled WGS sequence"/>
</dbReference>
<dbReference type="Gene3D" id="3.40.960.10">
    <property type="entry name" value="VSR Endonuclease"/>
    <property type="match status" value="1"/>
</dbReference>
<dbReference type="AlphaFoldDB" id="A0A147J7Z3"/>
<feature type="region of interest" description="Disordered" evidence="1">
    <location>
        <begin position="119"/>
        <end position="142"/>
    </location>
</feature>
<evidence type="ECO:0000313" key="4">
    <source>
        <dbReference type="Proteomes" id="UP000074410"/>
    </source>
</evidence>